<dbReference type="InterPro" id="IPR013249">
    <property type="entry name" value="RNA_pol_sigma70_r4_t2"/>
</dbReference>
<dbReference type="EMBL" id="BAAAPN010000053">
    <property type="protein sequence ID" value="GAA1763555.1"/>
    <property type="molecule type" value="Genomic_DNA"/>
</dbReference>
<reference evidence="8" key="1">
    <citation type="journal article" date="2019" name="Int. J. Syst. Evol. Microbiol.">
        <title>The Global Catalogue of Microorganisms (GCM) 10K type strain sequencing project: providing services to taxonomists for standard genome sequencing and annotation.</title>
        <authorList>
            <consortium name="The Broad Institute Genomics Platform"/>
            <consortium name="The Broad Institute Genome Sequencing Center for Infectious Disease"/>
            <person name="Wu L."/>
            <person name="Ma J."/>
        </authorList>
    </citation>
    <scope>NUCLEOTIDE SEQUENCE [LARGE SCALE GENOMIC DNA]</scope>
    <source>
        <strain evidence="8">JCM 15591</strain>
    </source>
</reference>
<dbReference type="PANTHER" id="PTHR47756:SF2">
    <property type="entry name" value="BLL6612 PROTEIN"/>
    <property type="match status" value="1"/>
</dbReference>
<proteinExistence type="inferred from homology"/>
<keyword evidence="4" id="KW-0804">Transcription</keyword>
<evidence type="ECO:0000256" key="4">
    <source>
        <dbReference type="ARBA" id="ARBA00023163"/>
    </source>
</evidence>
<name>A0ABP4WUW3_9MICO</name>
<keyword evidence="3" id="KW-0731">Sigma factor</keyword>
<evidence type="ECO:0000256" key="3">
    <source>
        <dbReference type="ARBA" id="ARBA00023082"/>
    </source>
</evidence>
<dbReference type="Gene3D" id="1.10.10.10">
    <property type="entry name" value="Winged helix-like DNA-binding domain superfamily/Winged helix DNA-binding domain"/>
    <property type="match status" value="1"/>
</dbReference>
<feature type="domain" description="DUF6596" evidence="6">
    <location>
        <begin position="205"/>
        <end position="304"/>
    </location>
</feature>
<dbReference type="InterPro" id="IPR011990">
    <property type="entry name" value="TPR-like_helical_dom_sf"/>
</dbReference>
<dbReference type="Proteomes" id="UP001501475">
    <property type="component" value="Unassembled WGS sequence"/>
</dbReference>
<dbReference type="Gene3D" id="1.25.40.10">
    <property type="entry name" value="Tetratricopeptide repeat domain"/>
    <property type="match status" value="1"/>
</dbReference>
<evidence type="ECO:0000256" key="2">
    <source>
        <dbReference type="ARBA" id="ARBA00023015"/>
    </source>
</evidence>
<evidence type="ECO:0000256" key="1">
    <source>
        <dbReference type="ARBA" id="ARBA00010641"/>
    </source>
</evidence>
<keyword evidence="2" id="KW-0805">Transcription regulation</keyword>
<evidence type="ECO:0000259" key="6">
    <source>
        <dbReference type="Pfam" id="PF20239"/>
    </source>
</evidence>
<dbReference type="InterPro" id="IPR013324">
    <property type="entry name" value="RNA_pol_sigma_r3/r4-like"/>
</dbReference>
<dbReference type="InterPro" id="IPR036388">
    <property type="entry name" value="WH-like_DNA-bd_sf"/>
</dbReference>
<dbReference type="InterPro" id="IPR013325">
    <property type="entry name" value="RNA_pol_sigma_r2"/>
</dbReference>
<dbReference type="RefSeq" id="WP_344066440.1">
    <property type="nucleotide sequence ID" value="NZ_BAAAPN010000053.1"/>
</dbReference>
<evidence type="ECO:0000313" key="8">
    <source>
        <dbReference type="Proteomes" id="UP001501475"/>
    </source>
</evidence>
<protein>
    <submittedName>
        <fullName evidence="7">Sigma factor-like helix-turn-helix DNA-binding protein</fullName>
    </submittedName>
</protein>
<dbReference type="Gene3D" id="1.10.1740.10">
    <property type="match status" value="1"/>
</dbReference>
<feature type="domain" description="RNA polymerase sigma factor 70 region 4 type 2" evidence="5">
    <location>
        <begin position="138"/>
        <end position="187"/>
    </location>
</feature>
<keyword evidence="8" id="KW-1185">Reference proteome</keyword>
<dbReference type="SUPFAM" id="SSF88946">
    <property type="entry name" value="Sigma2 domain of RNA polymerase sigma factors"/>
    <property type="match status" value="1"/>
</dbReference>
<sequence length="433" mass="45703">MSPAEQDAHLVLADVYRADWGRLLGGLIRRHGRPDLAEDALADAVASASASWPADGVPANPPGWLAHVASRRVLDALRHESTARAKAPLLAVAEAVLADDDGFPRADLLRGVAGQPTSPAAGRLPGVDVDDRLPLLFMATHPALAPEVRPALALRFVLGVPTADIAALFLVPTATMAARLTRAKGRLRAIGVGFTMPDPQVWPERVDDVARAIYLAFTAGYAPREGEQVVRVAVAGEAVRLAALAAHLLPGQPVLDALTALLVLQHARRDARAGPDGDLVRLADQDRSTWHAGEIAVGLATLTRLTPGTGYAEELRLQALVAAFHDTAPTSGATDWAAIARTYARLEDLTGSPIVRLNRAVAVAEIAGPMAGLAVLQAAADQLPGHHRIAVVRAELLRRDGDREGARTAYGQAVATCPDGPERRHLLRRLASL</sequence>
<accession>A0ABP4WUW3</accession>
<comment type="similarity">
    <text evidence="1">Belongs to the sigma-70 factor family. ECF subfamily.</text>
</comment>
<organism evidence="7 8">
    <name type="scientific">Nostocoides vanveenii</name>
    <dbReference type="NCBI Taxonomy" id="330835"/>
    <lineage>
        <taxon>Bacteria</taxon>
        <taxon>Bacillati</taxon>
        <taxon>Actinomycetota</taxon>
        <taxon>Actinomycetes</taxon>
        <taxon>Micrococcales</taxon>
        <taxon>Intrasporangiaceae</taxon>
        <taxon>Nostocoides</taxon>
    </lineage>
</organism>
<evidence type="ECO:0000259" key="5">
    <source>
        <dbReference type="Pfam" id="PF08281"/>
    </source>
</evidence>
<dbReference type="InterPro" id="IPR046531">
    <property type="entry name" value="DUF6596"/>
</dbReference>
<dbReference type="Pfam" id="PF08281">
    <property type="entry name" value="Sigma70_r4_2"/>
    <property type="match status" value="1"/>
</dbReference>
<dbReference type="PANTHER" id="PTHR47756">
    <property type="entry name" value="BLL6612 PROTEIN-RELATED"/>
    <property type="match status" value="1"/>
</dbReference>
<dbReference type="Pfam" id="PF20239">
    <property type="entry name" value="DUF6596"/>
    <property type="match status" value="1"/>
</dbReference>
<dbReference type="SUPFAM" id="SSF88659">
    <property type="entry name" value="Sigma3 and sigma4 domains of RNA polymerase sigma factors"/>
    <property type="match status" value="1"/>
</dbReference>
<gene>
    <name evidence="7" type="ORF">GCM10009810_23440</name>
</gene>
<evidence type="ECO:0000313" key="7">
    <source>
        <dbReference type="EMBL" id="GAA1763555.1"/>
    </source>
</evidence>
<comment type="caution">
    <text evidence="7">The sequence shown here is derived from an EMBL/GenBank/DDBJ whole genome shotgun (WGS) entry which is preliminary data.</text>
</comment>